<evidence type="ECO:0000256" key="5">
    <source>
        <dbReference type="PROSITE-ProRule" id="PRU00124"/>
    </source>
</evidence>
<keyword evidence="11" id="KW-1185">Reference proteome</keyword>
<name>A0A183IYD1_9BILA</name>
<keyword evidence="1" id="KW-0732">Signal</keyword>
<dbReference type="SUPFAM" id="SSF57424">
    <property type="entry name" value="LDL receptor-like module"/>
    <property type="match status" value="1"/>
</dbReference>
<feature type="domain" description="Sushi" evidence="9">
    <location>
        <begin position="519"/>
        <end position="579"/>
    </location>
</feature>
<feature type="disulfide bond" evidence="5">
    <location>
        <begin position="72"/>
        <end position="84"/>
    </location>
</feature>
<reference evidence="10 11" key="2">
    <citation type="submission" date="2018-11" db="EMBL/GenBank/DDBJ databases">
        <authorList>
            <consortium name="Pathogen Informatics"/>
        </authorList>
    </citation>
    <scope>NUCLEOTIDE SEQUENCE [LARGE SCALE GENOMIC DNA]</scope>
</reference>
<evidence type="ECO:0000256" key="4">
    <source>
        <dbReference type="ARBA" id="ARBA00023180"/>
    </source>
</evidence>
<dbReference type="SMART" id="SM00032">
    <property type="entry name" value="CCP"/>
    <property type="match status" value="3"/>
</dbReference>
<dbReference type="FunFam" id="4.10.400.10:FF:000065">
    <property type="entry name" value="Transmembrane protease serine 7"/>
    <property type="match status" value="1"/>
</dbReference>
<evidence type="ECO:0000256" key="3">
    <source>
        <dbReference type="ARBA" id="ARBA00023157"/>
    </source>
</evidence>
<dbReference type="WBParaSite" id="SBAD_0000894001-mRNA-1">
    <property type="protein sequence ID" value="SBAD_0000894001-mRNA-1"/>
    <property type="gene ID" value="SBAD_0000894001"/>
</dbReference>
<evidence type="ECO:0000313" key="11">
    <source>
        <dbReference type="Proteomes" id="UP000270296"/>
    </source>
</evidence>
<evidence type="ECO:0000259" key="7">
    <source>
        <dbReference type="PROSITE" id="PS01180"/>
    </source>
</evidence>
<dbReference type="PROSITE" id="PS50923">
    <property type="entry name" value="SUSHI"/>
    <property type="match status" value="3"/>
</dbReference>
<dbReference type="SMART" id="SM00042">
    <property type="entry name" value="CUB"/>
    <property type="match status" value="3"/>
</dbReference>
<dbReference type="PANTHER" id="PTHR45656:SF4">
    <property type="entry name" value="PROTEIN CBR-CLEC-78"/>
    <property type="match status" value="1"/>
</dbReference>
<dbReference type="InterPro" id="IPR035976">
    <property type="entry name" value="Sushi/SCR/CCP_sf"/>
</dbReference>
<keyword evidence="4" id="KW-0325">Glycoprotein</keyword>
<dbReference type="InterPro" id="IPR000436">
    <property type="entry name" value="Sushi_SCR_CCP_dom"/>
</dbReference>
<dbReference type="Gene3D" id="2.10.70.10">
    <property type="entry name" value="Complement Module, domain 1"/>
    <property type="match status" value="3"/>
</dbReference>
<dbReference type="InterPro" id="IPR035914">
    <property type="entry name" value="Sperma_CUB_dom_sf"/>
</dbReference>
<dbReference type="InterPro" id="IPR051277">
    <property type="entry name" value="SEZ6_CSMD_C4BPB_Regulators"/>
</dbReference>
<dbReference type="PANTHER" id="PTHR45656">
    <property type="entry name" value="PROTEIN CBR-CLEC-78"/>
    <property type="match status" value="1"/>
</dbReference>
<evidence type="ECO:0000313" key="10">
    <source>
        <dbReference type="EMBL" id="VDP18282.1"/>
    </source>
</evidence>
<reference evidence="12" key="1">
    <citation type="submission" date="2016-06" db="UniProtKB">
        <authorList>
            <consortium name="WormBaseParasite"/>
        </authorList>
    </citation>
    <scope>IDENTIFICATION</scope>
</reference>
<dbReference type="CDD" id="cd00033">
    <property type="entry name" value="CCP"/>
    <property type="match status" value="3"/>
</dbReference>
<evidence type="ECO:0000259" key="9">
    <source>
        <dbReference type="PROSITE" id="PS50923"/>
    </source>
</evidence>
<feature type="disulfide bond" evidence="5">
    <location>
        <begin position="79"/>
        <end position="97"/>
    </location>
</feature>
<dbReference type="SUPFAM" id="SSF49854">
    <property type="entry name" value="Spermadhesin, CUB domain"/>
    <property type="match status" value="3"/>
</dbReference>
<dbReference type="Pfam" id="PF00431">
    <property type="entry name" value="CUB"/>
    <property type="match status" value="2"/>
</dbReference>
<dbReference type="Gene3D" id="3.10.100.10">
    <property type="entry name" value="Mannose-Binding Protein A, subunit A"/>
    <property type="match status" value="1"/>
</dbReference>
<feature type="disulfide bond" evidence="6">
    <location>
        <begin position="582"/>
        <end position="625"/>
    </location>
</feature>
<dbReference type="Gene3D" id="2.60.120.290">
    <property type="entry name" value="Spermadhesin, CUB domain"/>
    <property type="match status" value="3"/>
</dbReference>
<accession>A0A183IYD1</accession>
<feature type="domain" description="CUB" evidence="7">
    <location>
        <begin position="231"/>
        <end position="340"/>
    </location>
</feature>
<dbReference type="InterPro" id="IPR001304">
    <property type="entry name" value="C-type_lectin-like"/>
</dbReference>
<dbReference type="EMBL" id="UZAM01011801">
    <property type="protein sequence ID" value="VDP18282.1"/>
    <property type="molecule type" value="Genomic_DNA"/>
</dbReference>
<keyword evidence="3 6" id="KW-1015">Disulfide bond</keyword>
<dbReference type="InterPro" id="IPR002172">
    <property type="entry name" value="LDrepeatLR_classA_rpt"/>
</dbReference>
<dbReference type="Pfam" id="PF00084">
    <property type="entry name" value="Sushi"/>
    <property type="match status" value="3"/>
</dbReference>
<evidence type="ECO:0000256" key="1">
    <source>
        <dbReference type="ARBA" id="ARBA00022729"/>
    </source>
</evidence>
<dbReference type="SUPFAM" id="SSF57535">
    <property type="entry name" value="Complement control module/SCR domain"/>
    <property type="match status" value="3"/>
</dbReference>
<dbReference type="InterPro" id="IPR000859">
    <property type="entry name" value="CUB_dom"/>
</dbReference>
<dbReference type="PROSITE" id="PS01180">
    <property type="entry name" value="CUB"/>
    <property type="match status" value="2"/>
</dbReference>
<organism evidence="12">
    <name type="scientific">Soboliphyme baturini</name>
    <dbReference type="NCBI Taxonomy" id="241478"/>
    <lineage>
        <taxon>Eukaryota</taxon>
        <taxon>Metazoa</taxon>
        <taxon>Ecdysozoa</taxon>
        <taxon>Nematoda</taxon>
        <taxon>Enoplea</taxon>
        <taxon>Dorylaimia</taxon>
        <taxon>Dioctophymatida</taxon>
        <taxon>Dioctophymatoidea</taxon>
        <taxon>Soboliphymatidae</taxon>
        <taxon>Soboliphyme</taxon>
    </lineage>
</organism>
<comment type="caution">
    <text evidence="6">Lacks conserved residue(s) required for the propagation of feature annotation.</text>
</comment>
<feature type="domain" description="C-type lectin" evidence="8">
    <location>
        <begin position="1"/>
        <end position="68"/>
    </location>
</feature>
<feature type="domain" description="CUB" evidence="7">
    <location>
        <begin position="106"/>
        <end position="227"/>
    </location>
</feature>
<feature type="domain" description="Sushi" evidence="9">
    <location>
        <begin position="456"/>
        <end position="518"/>
    </location>
</feature>
<keyword evidence="6" id="KW-0768">Sushi</keyword>
<dbReference type="PROSITE" id="PS50041">
    <property type="entry name" value="C_TYPE_LECTIN_2"/>
    <property type="match status" value="1"/>
</dbReference>
<dbReference type="InterPro" id="IPR023415">
    <property type="entry name" value="LDLR_class-A_CS"/>
</dbReference>
<proteinExistence type="predicted"/>
<protein>
    <submittedName>
        <fullName evidence="12">Transmembrane serine protease 15</fullName>
    </submittedName>
</protein>
<evidence type="ECO:0000256" key="2">
    <source>
        <dbReference type="ARBA" id="ARBA00022737"/>
    </source>
</evidence>
<feature type="domain" description="Sushi" evidence="9">
    <location>
        <begin position="580"/>
        <end position="637"/>
    </location>
</feature>
<sequence length="637" mass="69740">LWSNWTANDSVSFYWSDGEQASKYYGFWQINQPNFEKGSCVAALIVTESSEAEHALIACNRVLPFVCERPACVKDEHFCLNGKCVSSSARCDGHADCSDFSDEANCAGIKRNAVRAYYYKGESGKIQSPGYPMNYPPLSDSRWIIEGPPDSRILLQFDLFETEKYFDTVVVIDGGPSENASSVLKYFSGYPPASDLTFTSSTNMVLIKFTSDKSIENRGFHATWKAITIYCGGRLIAQSSSQVLNSPGYPQNYSDGTECFWTISSPLGRVISIEIRDVSLGDDDTLIIYDGGLFSTSVLYSATGFGQPLLLVSTTSEISVFFYADDAGPGRGFSLLYKQGCDNVIKQNYGSITPPTADGIGEQEPLTCTYTIEPSSIARKKPPISARITEFDVSNGISLKVYAGNDAQGMLLYAYDGYANSSLPPELLHSEVGAFHVVYHTGSHVSSSRWNMTYSVDCPEIEASDDVLKSSKNTSFGTEITLSCSYGYEFQSGVGSIIKVTCLSGGFWSLKEIPSCQPKYCPSPHQLRNGILLDDSNNTYGSVITYRCFRGYSFSTGNATEEVSCDGSGHWTAFPECHIQSCPPLQPLANGNSTLLFGNGSNYGTVYEFSCEHGYKLQGMKRLFCDANGQWSDVQPV</sequence>
<dbReference type="SMART" id="SM00192">
    <property type="entry name" value="LDLa"/>
    <property type="match status" value="1"/>
</dbReference>
<dbReference type="AlphaFoldDB" id="A0A183IYD1"/>
<dbReference type="Pfam" id="PF00057">
    <property type="entry name" value="Ldl_recept_a"/>
    <property type="match status" value="1"/>
</dbReference>
<dbReference type="CDD" id="cd00112">
    <property type="entry name" value="LDLa"/>
    <property type="match status" value="1"/>
</dbReference>
<dbReference type="CDD" id="cd00041">
    <property type="entry name" value="CUB"/>
    <property type="match status" value="2"/>
</dbReference>
<dbReference type="Gene3D" id="4.10.400.10">
    <property type="entry name" value="Low-density Lipoprotein Receptor"/>
    <property type="match status" value="1"/>
</dbReference>
<dbReference type="Proteomes" id="UP000270296">
    <property type="component" value="Unassembled WGS sequence"/>
</dbReference>
<dbReference type="PROSITE" id="PS01209">
    <property type="entry name" value="LDLRA_1"/>
    <property type="match status" value="1"/>
</dbReference>
<dbReference type="SUPFAM" id="SSF56436">
    <property type="entry name" value="C-type lectin-like"/>
    <property type="match status" value="1"/>
</dbReference>
<evidence type="ECO:0000256" key="6">
    <source>
        <dbReference type="PROSITE-ProRule" id="PRU00302"/>
    </source>
</evidence>
<feature type="disulfide bond" evidence="5">
    <location>
        <begin position="91"/>
        <end position="106"/>
    </location>
</feature>
<keyword evidence="2" id="KW-0677">Repeat</keyword>
<dbReference type="OrthoDB" id="430340at2759"/>
<gene>
    <name evidence="10" type="ORF">SBAD_LOCUS8628</name>
</gene>
<evidence type="ECO:0000313" key="12">
    <source>
        <dbReference type="WBParaSite" id="SBAD_0000894001-mRNA-1"/>
    </source>
</evidence>
<evidence type="ECO:0000259" key="8">
    <source>
        <dbReference type="PROSITE" id="PS50041"/>
    </source>
</evidence>
<dbReference type="InterPro" id="IPR016186">
    <property type="entry name" value="C-type_lectin-like/link_sf"/>
</dbReference>
<dbReference type="InterPro" id="IPR036055">
    <property type="entry name" value="LDL_receptor-like_sf"/>
</dbReference>
<dbReference type="PROSITE" id="PS50068">
    <property type="entry name" value="LDLRA_2"/>
    <property type="match status" value="1"/>
</dbReference>
<dbReference type="InterPro" id="IPR016187">
    <property type="entry name" value="CTDL_fold"/>
</dbReference>